<name>A0A3Q0REN1_AMPCI</name>
<keyword evidence="9" id="KW-0804">Transcription</keyword>
<dbReference type="GO" id="GO:0008270">
    <property type="term" value="F:zinc ion binding"/>
    <property type="evidence" value="ECO:0007669"/>
    <property type="project" value="UniProtKB-KW"/>
</dbReference>
<dbReference type="Gene3D" id="3.30.160.60">
    <property type="entry name" value="Classic Zinc Finger"/>
    <property type="match status" value="3"/>
</dbReference>
<evidence type="ECO:0000256" key="2">
    <source>
        <dbReference type="ARBA" id="ARBA00006991"/>
    </source>
</evidence>
<dbReference type="Proteomes" id="UP000261340">
    <property type="component" value="Unplaced"/>
</dbReference>
<dbReference type="FunFam" id="3.30.160.60:FF:001480">
    <property type="entry name" value="Si:cabz01071911.3"/>
    <property type="match status" value="1"/>
</dbReference>
<dbReference type="Ensembl" id="ENSACIT00000009252.1">
    <property type="protein sequence ID" value="ENSACIP00000008981.1"/>
    <property type="gene ID" value="ENSACIG00000007034.1"/>
</dbReference>
<evidence type="ECO:0000256" key="11">
    <source>
        <dbReference type="PROSITE-ProRule" id="PRU00042"/>
    </source>
</evidence>
<evidence type="ECO:0000256" key="9">
    <source>
        <dbReference type="ARBA" id="ARBA00023163"/>
    </source>
</evidence>
<dbReference type="Pfam" id="PF00096">
    <property type="entry name" value="zf-C2H2"/>
    <property type="match status" value="3"/>
</dbReference>
<comment type="subcellular location">
    <subcellularLocation>
        <location evidence="1">Nucleus</location>
    </subcellularLocation>
</comment>
<evidence type="ECO:0000313" key="14">
    <source>
        <dbReference type="Proteomes" id="UP000261340"/>
    </source>
</evidence>
<feature type="domain" description="C2H2-type" evidence="12">
    <location>
        <begin position="7"/>
        <end position="29"/>
    </location>
</feature>
<evidence type="ECO:0000256" key="5">
    <source>
        <dbReference type="ARBA" id="ARBA00022771"/>
    </source>
</evidence>
<keyword evidence="14" id="KW-1185">Reference proteome</keyword>
<evidence type="ECO:0000256" key="1">
    <source>
        <dbReference type="ARBA" id="ARBA00004123"/>
    </source>
</evidence>
<dbReference type="GO" id="GO:0005634">
    <property type="term" value="C:nucleus"/>
    <property type="evidence" value="ECO:0007669"/>
    <property type="project" value="UniProtKB-SubCell"/>
</dbReference>
<keyword evidence="10" id="KW-0539">Nucleus</keyword>
<dbReference type="AlphaFoldDB" id="A0A3Q0REN1"/>
<evidence type="ECO:0000256" key="4">
    <source>
        <dbReference type="ARBA" id="ARBA00022737"/>
    </source>
</evidence>
<dbReference type="PANTHER" id="PTHR16515:SF49">
    <property type="entry name" value="GASTRULA ZINC FINGER PROTEIN XLCGF49.1-LIKE-RELATED"/>
    <property type="match status" value="1"/>
</dbReference>
<evidence type="ECO:0000256" key="8">
    <source>
        <dbReference type="ARBA" id="ARBA00023125"/>
    </source>
</evidence>
<feature type="domain" description="C2H2-type" evidence="12">
    <location>
        <begin position="30"/>
        <end position="57"/>
    </location>
</feature>
<keyword evidence="7" id="KW-0805">Transcription regulation</keyword>
<organism evidence="13 14">
    <name type="scientific">Amphilophus citrinellus</name>
    <name type="common">Midas cichlid</name>
    <name type="synonym">Cichlasoma citrinellum</name>
    <dbReference type="NCBI Taxonomy" id="61819"/>
    <lineage>
        <taxon>Eukaryota</taxon>
        <taxon>Metazoa</taxon>
        <taxon>Chordata</taxon>
        <taxon>Craniata</taxon>
        <taxon>Vertebrata</taxon>
        <taxon>Euteleostomi</taxon>
        <taxon>Actinopterygii</taxon>
        <taxon>Neopterygii</taxon>
        <taxon>Teleostei</taxon>
        <taxon>Neoteleostei</taxon>
        <taxon>Acanthomorphata</taxon>
        <taxon>Ovalentaria</taxon>
        <taxon>Cichlomorphae</taxon>
        <taxon>Cichliformes</taxon>
        <taxon>Cichlidae</taxon>
        <taxon>New World cichlids</taxon>
        <taxon>Cichlasomatinae</taxon>
        <taxon>Heroini</taxon>
        <taxon>Amphilophus</taxon>
    </lineage>
</organism>
<dbReference type="InterPro" id="IPR050331">
    <property type="entry name" value="Zinc_finger"/>
</dbReference>
<dbReference type="GO" id="GO:0010468">
    <property type="term" value="P:regulation of gene expression"/>
    <property type="evidence" value="ECO:0007669"/>
    <property type="project" value="TreeGrafter"/>
</dbReference>
<reference evidence="13" key="1">
    <citation type="submission" date="2025-08" db="UniProtKB">
        <authorList>
            <consortium name="Ensembl"/>
        </authorList>
    </citation>
    <scope>IDENTIFICATION</scope>
</reference>
<dbReference type="PANTHER" id="PTHR16515">
    <property type="entry name" value="PR DOMAIN ZINC FINGER PROTEIN"/>
    <property type="match status" value="1"/>
</dbReference>
<dbReference type="SMART" id="SM00355">
    <property type="entry name" value="ZnF_C2H2"/>
    <property type="match status" value="3"/>
</dbReference>
<dbReference type="SUPFAM" id="SSF57667">
    <property type="entry name" value="beta-beta-alpha zinc fingers"/>
    <property type="match status" value="2"/>
</dbReference>
<keyword evidence="5 11" id="KW-0863">Zinc-finger</keyword>
<protein>
    <recommendedName>
        <fullName evidence="12">C2H2-type domain-containing protein</fullName>
    </recommendedName>
</protein>
<keyword evidence="4" id="KW-0677">Repeat</keyword>
<sequence>IDAGKICHISFRQVGGLNAHMLTHTGEKPFSCSLCGKSFSTKGYLETHLRFHRKERAFSCHLCWKAFVTKNDLKKHLLTHSGEKPYSCRLAQGLHWVYLLSETENISTRQEIRIRKRKLPE</sequence>
<comment type="similarity">
    <text evidence="2">Belongs to the krueppel C2H2-type zinc-finger protein family.</text>
</comment>
<keyword evidence="3" id="KW-0479">Metal-binding</keyword>
<keyword evidence="8" id="KW-0238">DNA-binding</keyword>
<evidence type="ECO:0000259" key="12">
    <source>
        <dbReference type="PROSITE" id="PS50157"/>
    </source>
</evidence>
<dbReference type="InterPro" id="IPR013087">
    <property type="entry name" value="Znf_C2H2_type"/>
</dbReference>
<dbReference type="PROSITE" id="PS00028">
    <property type="entry name" value="ZINC_FINGER_C2H2_1"/>
    <property type="match status" value="2"/>
</dbReference>
<evidence type="ECO:0000256" key="3">
    <source>
        <dbReference type="ARBA" id="ARBA00022723"/>
    </source>
</evidence>
<dbReference type="GeneTree" id="ENSGT00950000183052"/>
<proteinExistence type="inferred from homology"/>
<dbReference type="FunFam" id="3.30.160.60:FF:000161">
    <property type="entry name" value="Zinc finger protein 366"/>
    <property type="match status" value="1"/>
</dbReference>
<accession>A0A3Q0REN1</accession>
<keyword evidence="6" id="KW-0862">Zinc</keyword>
<dbReference type="STRING" id="61819.ENSACIP00000008981"/>
<dbReference type="GO" id="GO:0003677">
    <property type="term" value="F:DNA binding"/>
    <property type="evidence" value="ECO:0007669"/>
    <property type="project" value="UniProtKB-KW"/>
</dbReference>
<dbReference type="InterPro" id="IPR036236">
    <property type="entry name" value="Znf_C2H2_sf"/>
</dbReference>
<evidence type="ECO:0000256" key="6">
    <source>
        <dbReference type="ARBA" id="ARBA00022833"/>
    </source>
</evidence>
<reference evidence="13" key="2">
    <citation type="submission" date="2025-09" db="UniProtKB">
        <authorList>
            <consortium name="Ensembl"/>
        </authorList>
    </citation>
    <scope>IDENTIFICATION</scope>
</reference>
<evidence type="ECO:0000256" key="10">
    <source>
        <dbReference type="ARBA" id="ARBA00023242"/>
    </source>
</evidence>
<evidence type="ECO:0000256" key="7">
    <source>
        <dbReference type="ARBA" id="ARBA00023015"/>
    </source>
</evidence>
<evidence type="ECO:0000313" key="13">
    <source>
        <dbReference type="Ensembl" id="ENSACIP00000008981.1"/>
    </source>
</evidence>
<dbReference type="OMA" id="GKICHIS"/>
<dbReference type="PROSITE" id="PS50157">
    <property type="entry name" value="ZINC_FINGER_C2H2_2"/>
    <property type="match status" value="3"/>
</dbReference>
<feature type="domain" description="C2H2-type" evidence="12">
    <location>
        <begin position="58"/>
        <end position="85"/>
    </location>
</feature>